<comment type="caution">
    <text evidence="2">The sequence shown here is derived from an EMBL/GenBank/DDBJ whole genome shotgun (WGS) entry which is preliminary data.</text>
</comment>
<evidence type="ECO:0000313" key="2">
    <source>
        <dbReference type="EMBL" id="KAG7445138.1"/>
    </source>
</evidence>
<dbReference type="RefSeq" id="XP_043038638.1">
    <property type="nucleotide sequence ID" value="XM_043186579.1"/>
</dbReference>
<dbReference type="GeneID" id="66108876"/>
<feature type="transmembrane region" description="Helical" evidence="1">
    <location>
        <begin position="15"/>
        <end position="41"/>
    </location>
</feature>
<gene>
    <name evidence="2" type="ORF">BT62DRAFT_933560</name>
</gene>
<evidence type="ECO:0000256" key="1">
    <source>
        <dbReference type="SAM" id="Phobius"/>
    </source>
</evidence>
<name>A0A9P7VPR0_9AGAR</name>
<keyword evidence="1" id="KW-0812">Transmembrane</keyword>
<feature type="non-terminal residue" evidence="2">
    <location>
        <position position="109"/>
    </location>
</feature>
<keyword evidence="3" id="KW-1185">Reference proteome</keyword>
<dbReference type="Proteomes" id="UP000812287">
    <property type="component" value="Unassembled WGS sequence"/>
</dbReference>
<dbReference type="EMBL" id="MU250538">
    <property type="protein sequence ID" value="KAG7445138.1"/>
    <property type="molecule type" value="Genomic_DNA"/>
</dbReference>
<organism evidence="2 3">
    <name type="scientific">Guyanagaster necrorhizus</name>
    <dbReference type="NCBI Taxonomy" id="856835"/>
    <lineage>
        <taxon>Eukaryota</taxon>
        <taxon>Fungi</taxon>
        <taxon>Dikarya</taxon>
        <taxon>Basidiomycota</taxon>
        <taxon>Agaricomycotina</taxon>
        <taxon>Agaricomycetes</taxon>
        <taxon>Agaricomycetidae</taxon>
        <taxon>Agaricales</taxon>
        <taxon>Marasmiineae</taxon>
        <taxon>Physalacriaceae</taxon>
        <taxon>Guyanagaster</taxon>
    </lineage>
</organism>
<keyword evidence="1" id="KW-0472">Membrane</keyword>
<evidence type="ECO:0000313" key="3">
    <source>
        <dbReference type="Proteomes" id="UP000812287"/>
    </source>
</evidence>
<dbReference type="AlphaFoldDB" id="A0A9P7VPR0"/>
<accession>A0A9P7VPR0</accession>
<reference evidence="2" key="1">
    <citation type="submission" date="2020-11" db="EMBL/GenBank/DDBJ databases">
        <title>Adaptations for nitrogen fixation in a non-lichenized fungal sporocarp promotes dispersal by wood-feeding termites.</title>
        <authorList>
            <consortium name="DOE Joint Genome Institute"/>
            <person name="Koch R.A."/>
            <person name="Yoon G."/>
            <person name="Arayal U."/>
            <person name="Lail K."/>
            <person name="Amirebrahimi M."/>
            <person name="Labutti K."/>
            <person name="Lipzen A."/>
            <person name="Riley R."/>
            <person name="Barry K."/>
            <person name="Henrissat B."/>
            <person name="Grigoriev I.V."/>
            <person name="Herr J.R."/>
            <person name="Aime M.C."/>
        </authorList>
    </citation>
    <scope>NUCLEOTIDE SEQUENCE</scope>
    <source>
        <strain evidence="2">MCA 3950</strain>
    </source>
</reference>
<protein>
    <submittedName>
        <fullName evidence="2">Uncharacterized protein</fullName>
    </submittedName>
</protein>
<proteinExistence type="predicted"/>
<sequence>MVSGSLAQGFPPVHIFLPFFVSPFLRASSTILYISLIPYLFSRKPLWSLCMPLSLSPIPVEISSTAILQHRISCSSGRTYGFMLSDGVRLSILLGTWHGCTALLEGLRV</sequence>
<keyword evidence="1" id="KW-1133">Transmembrane helix</keyword>